<organism evidence="1">
    <name type="scientific">Lygus hesperus</name>
    <name type="common">Western plant bug</name>
    <dbReference type="NCBI Taxonomy" id="30085"/>
    <lineage>
        <taxon>Eukaryota</taxon>
        <taxon>Metazoa</taxon>
        <taxon>Ecdysozoa</taxon>
        <taxon>Arthropoda</taxon>
        <taxon>Hexapoda</taxon>
        <taxon>Insecta</taxon>
        <taxon>Pterygota</taxon>
        <taxon>Neoptera</taxon>
        <taxon>Paraneoptera</taxon>
        <taxon>Hemiptera</taxon>
        <taxon>Heteroptera</taxon>
        <taxon>Panheteroptera</taxon>
        <taxon>Cimicomorpha</taxon>
        <taxon>Miridae</taxon>
        <taxon>Mirini</taxon>
        <taxon>Lygus</taxon>
    </lineage>
</organism>
<accession>A0A146LCF5</accession>
<name>A0A146LCF5_LYGHE</name>
<proteinExistence type="predicted"/>
<reference evidence="1" key="1">
    <citation type="journal article" date="2016" name="Gigascience">
        <title>De novo construction of an expanded transcriptome assembly for the western tarnished plant bug, Lygus hesperus.</title>
        <authorList>
            <person name="Tassone E.E."/>
            <person name="Geib S.M."/>
            <person name="Hall B."/>
            <person name="Fabrick J.A."/>
            <person name="Brent C.S."/>
            <person name="Hull J.J."/>
        </authorList>
    </citation>
    <scope>NUCLEOTIDE SEQUENCE</scope>
</reference>
<protein>
    <submittedName>
        <fullName evidence="1">Uncharacterized protein</fullName>
    </submittedName>
</protein>
<dbReference type="EMBL" id="GDHC01012671">
    <property type="protein sequence ID" value="JAQ05958.1"/>
    <property type="molecule type" value="Transcribed_RNA"/>
</dbReference>
<feature type="non-terminal residue" evidence="1">
    <location>
        <position position="104"/>
    </location>
</feature>
<dbReference type="AlphaFoldDB" id="A0A146LCF5"/>
<sequence>GYPYLVVEVLLYFQVEVAEGLLQVLEEPVMPVNLKYFYQTMMVVRMIQFYHPPLAVVEIKLVEVDDLLSPLAVVAECQMLENLAVLSSYYIVVTEVATLPVVVV</sequence>
<gene>
    <name evidence="1" type="ORF">g.873</name>
</gene>
<evidence type="ECO:0000313" key="1">
    <source>
        <dbReference type="EMBL" id="JAQ05958.1"/>
    </source>
</evidence>
<feature type="non-terminal residue" evidence="1">
    <location>
        <position position="1"/>
    </location>
</feature>